<dbReference type="InterPro" id="IPR010071">
    <property type="entry name" value="AA_adenyl_dom"/>
</dbReference>
<accession>A0ABX9L9U0</accession>
<dbReference type="PROSITE" id="PS00455">
    <property type="entry name" value="AMP_BINDING"/>
    <property type="match status" value="1"/>
</dbReference>
<dbReference type="EMBL" id="QFZU02000192">
    <property type="protein sequence ID" value="RGA00720.1"/>
    <property type="molecule type" value="Genomic_DNA"/>
</dbReference>
<evidence type="ECO:0000259" key="2">
    <source>
        <dbReference type="PROSITE" id="PS50075"/>
    </source>
</evidence>
<evidence type="ECO:0000256" key="1">
    <source>
        <dbReference type="SAM" id="MobiDB-lite"/>
    </source>
</evidence>
<dbReference type="Pfam" id="PF00550">
    <property type="entry name" value="PP-binding"/>
    <property type="match status" value="1"/>
</dbReference>
<dbReference type="RefSeq" id="WP_117410117.1">
    <property type="nucleotide sequence ID" value="NZ_QFZU02000192.1"/>
</dbReference>
<dbReference type="Pfam" id="PF13193">
    <property type="entry name" value="AMP-binding_C"/>
    <property type="match status" value="1"/>
</dbReference>
<name>A0ABX9L9U0_9ACTN</name>
<dbReference type="Pfam" id="PF00501">
    <property type="entry name" value="AMP-binding"/>
    <property type="match status" value="1"/>
</dbReference>
<dbReference type="PANTHER" id="PTHR45527:SF1">
    <property type="entry name" value="FATTY ACID SYNTHASE"/>
    <property type="match status" value="1"/>
</dbReference>
<keyword evidence="4" id="KW-1185">Reference proteome</keyword>
<reference evidence="3 4" key="1">
    <citation type="submission" date="2018-08" db="EMBL/GenBank/DDBJ databases">
        <title>Microbispora. triticiradicis sp. nov., a novel actinomycete isolated from the root of wheat (Triticum aestivum L.)).</title>
        <authorList>
            <person name="Han C."/>
        </authorList>
    </citation>
    <scope>NUCLEOTIDE SEQUENCE [LARGE SCALE GENOMIC DNA]</scope>
    <source>
        <strain evidence="3 4">NEAU-HRDPA2-9</strain>
    </source>
</reference>
<feature type="domain" description="Carrier" evidence="2">
    <location>
        <begin position="523"/>
        <end position="600"/>
    </location>
</feature>
<dbReference type="SUPFAM" id="SSF56801">
    <property type="entry name" value="Acetyl-CoA synthetase-like"/>
    <property type="match status" value="1"/>
</dbReference>
<protein>
    <submittedName>
        <fullName evidence="3">Amino acid adenylation domain-containing protein</fullName>
    </submittedName>
</protein>
<dbReference type="InterPro" id="IPR020845">
    <property type="entry name" value="AMP-binding_CS"/>
</dbReference>
<dbReference type="InterPro" id="IPR045851">
    <property type="entry name" value="AMP-bd_C_sf"/>
</dbReference>
<dbReference type="InterPro" id="IPR025110">
    <property type="entry name" value="AMP-bd_C"/>
</dbReference>
<feature type="region of interest" description="Disordered" evidence="1">
    <location>
        <begin position="600"/>
        <end position="629"/>
    </location>
</feature>
<proteinExistence type="predicted"/>
<dbReference type="InterPro" id="IPR036736">
    <property type="entry name" value="ACP-like_sf"/>
</dbReference>
<dbReference type="CDD" id="cd05930">
    <property type="entry name" value="A_NRPS"/>
    <property type="match status" value="1"/>
</dbReference>
<dbReference type="PROSITE" id="PS50075">
    <property type="entry name" value="CARRIER"/>
    <property type="match status" value="1"/>
</dbReference>
<dbReference type="InterPro" id="IPR009081">
    <property type="entry name" value="PP-bd_ACP"/>
</dbReference>
<dbReference type="InterPro" id="IPR000873">
    <property type="entry name" value="AMP-dep_synth/lig_dom"/>
</dbReference>
<dbReference type="InterPro" id="IPR042099">
    <property type="entry name" value="ANL_N_sf"/>
</dbReference>
<sequence>MSADVKRQSIVEQFRWRAMSSPDSVAASDATERVSYAELWHRTETVARLLRARGCRPGQPIGLCMSPTVTRLASMLAIMGIGSPYIPIDPGYPDGRIRSIVDSSAADGVLVDEVTAERFASMPYRLVSASERAADLTGPAVIEPGGSDLAYIIYTSGSTGDPKGVAIEHGGVANLFAALDAVLPAPQERPDECWLAAASVCFDLSVVELFWPLTRGIPIVLAALDSLAGKSSDGAEFLTGVLAGGRVTHFFVTPSLIQLMLQDHTLAAAIRGLRVLILGGEIVQPELIGRLRPVPHIYNAYGPTEATVATTVHECSDRDVEYVPIGRALRGLDVRVVDEDGGDCPLGVPGELLIAGHGLARGYINDEELTARKFPVLGDGEDRRRWYRSGDLVSIDADSTLRYHGRLDGQVKVRGFRVELGEIEAAIRAVPGVEEAAVFPVRDSATQVTGLIAAAKSTADGVTGDAITARIGQVLPWYAVPHTVRVLPELPLAVSGKLDRKALERRLLALAPVPGPDTAPSRLAEQSYEQIVAGIWSSVLGMEKAFADDERFFDAGGNSALLGLVLTRLRTAFPEANLQLIDLYRHPTISAMAARLRAPVPPRSPVAGRARPGARLSAADRRRLARRAK</sequence>
<dbReference type="NCBIfam" id="TIGR01733">
    <property type="entry name" value="AA-adenyl-dom"/>
    <property type="match status" value="1"/>
</dbReference>
<dbReference type="Gene3D" id="3.30.300.30">
    <property type="match status" value="1"/>
</dbReference>
<dbReference type="PANTHER" id="PTHR45527">
    <property type="entry name" value="NONRIBOSOMAL PEPTIDE SYNTHETASE"/>
    <property type="match status" value="1"/>
</dbReference>
<evidence type="ECO:0000313" key="4">
    <source>
        <dbReference type="Proteomes" id="UP000262538"/>
    </source>
</evidence>
<dbReference type="PRINTS" id="PR00154">
    <property type="entry name" value="AMPBINDING"/>
</dbReference>
<comment type="caution">
    <text evidence="3">The sequence shown here is derived from an EMBL/GenBank/DDBJ whole genome shotgun (WGS) entry which is preliminary data.</text>
</comment>
<dbReference type="Gene3D" id="1.10.1200.10">
    <property type="entry name" value="ACP-like"/>
    <property type="match status" value="1"/>
</dbReference>
<organism evidence="3 4">
    <name type="scientific">Microbispora triticiradicis</name>
    <dbReference type="NCBI Taxonomy" id="2200763"/>
    <lineage>
        <taxon>Bacteria</taxon>
        <taxon>Bacillati</taxon>
        <taxon>Actinomycetota</taxon>
        <taxon>Actinomycetes</taxon>
        <taxon>Streptosporangiales</taxon>
        <taxon>Streptosporangiaceae</taxon>
        <taxon>Microbispora</taxon>
    </lineage>
</organism>
<dbReference type="InterPro" id="IPR020459">
    <property type="entry name" value="AMP-binding"/>
</dbReference>
<dbReference type="Gene3D" id="3.40.50.12780">
    <property type="entry name" value="N-terminal domain of ligase-like"/>
    <property type="match status" value="1"/>
</dbReference>
<gene>
    <name evidence="3" type="ORF">DI270_033000</name>
</gene>
<dbReference type="Proteomes" id="UP000262538">
    <property type="component" value="Unassembled WGS sequence"/>
</dbReference>
<evidence type="ECO:0000313" key="3">
    <source>
        <dbReference type="EMBL" id="RGA00720.1"/>
    </source>
</evidence>
<dbReference type="SUPFAM" id="SSF47336">
    <property type="entry name" value="ACP-like"/>
    <property type="match status" value="1"/>
</dbReference>